<evidence type="ECO:0008006" key="5">
    <source>
        <dbReference type="Google" id="ProtNLM"/>
    </source>
</evidence>
<name>A0ABW8LMJ4_9ACTN</name>
<dbReference type="Proteomes" id="UP001620295">
    <property type="component" value="Unassembled WGS sequence"/>
</dbReference>
<evidence type="ECO:0000313" key="4">
    <source>
        <dbReference type="Proteomes" id="UP001620295"/>
    </source>
</evidence>
<feature type="chain" id="PRO_5046953306" description="Lipoprotein" evidence="2">
    <location>
        <begin position="25"/>
        <end position="308"/>
    </location>
</feature>
<organism evidence="3 4">
    <name type="scientific">Streptomyces milbemycinicus</name>
    <dbReference type="NCBI Taxonomy" id="476552"/>
    <lineage>
        <taxon>Bacteria</taxon>
        <taxon>Bacillati</taxon>
        <taxon>Actinomycetota</taxon>
        <taxon>Actinomycetes</taxon>
        <taxon>Kitasatosporales</taxon>
        <taxon>Streptomycetaceae</taxon>
        <taxon>Streptomyces</taxon>
    </lineage>
</organism>
<evidence type="ECO:0000313" key="3">
    <source>
        <dbReference type="EMBL" id="MFK4267139.1"/>
    </source>
</evidence>
<sequence length="308" mass="34084">MVSKRARWWAAALLAVVAMTGCSADTDAPSSPRVKGVPEVKDEKDLPALPLDSYRLSTEESRQFGKAQRLLAQRCMIRLGFTDFPADPKPPHSYASSLLTIVGASTSLGPLDLDQVKRWGYGWEPKRRKALEPTGRAMTDAEYAALYAMSSSETKPSGRKPPKQGCSGQANRQLLKGIEGARRMWTYPAERAAALQKAVKMDQGVRRAFATWATCVVDKGGKRFADPMAAYSDKGWRRGKDGNTPHTRREVATAVADVECKREHNTLGVWWAALAKRQRSDIQRNKHEYDAVRGDLDVLRGNVRKALG</sequence>
<dbReference type="RefSeq" id="WP_404746727.1">
    <property type="nucleotide sequence ID" value="NZ_JBJDQH010000006.1"/>
</dbReference>
<comment type="caution">
    <text evidence="3">The sequence shown here is derived from an EMBL/GenBank/DDBJ whole genome shotgun (WGS) entry which is preliminary data.</text>
</comment>
<gene>
    <name evidence="3" type="ORF">ACI2L5_19690</name>
</gene>
<proteinExistence type="predicted"/>
<evidence type="ECO:0000256" key="2">
    <source>
        <dbReference type="SAM" id="SignalP"/>
    </source>
</evidence>
<evidence type="ECO:0000256" key="1">
    <source>
        <dbReference type="SAM" id="MobiDB-lite"/>
    </source>
</evidence>
<accession>A0ABW8LMJ4</accession>
<reference evidence="3 4" key="1">
    <citation type="submission" date="2024-11" db="EMBL/GenBank/DDBJ databases">
        <title>The Natural Products Discovery Center: Release of the First 8490 Sequenced Strains for Exploring Actinobacteria Biosynthetic Diversity.</title>
        <authorList>
            <person name="Kalkreuter E."/>
            <person name="Kautsar S.A."/>
            <person name="Yang D."/>
            <person name="Bader C.D."/>
            <person name="Teijaro C.N."/>
            <person name="Fluegel L."/>
            <person name="Davis C.M."/>
            <person name="Simpson J.R."/>
            <person name="Lauterbach L."/>
            <person name="Steele A.D."/>
            <person name="Gui C."/>
            <person name="Meng S."/>
            <person name="Li G."/>
            <person name="Viehrig K."/>
            <person name="Ye F."/>
            <person name="Su P."/>
            <person name="Kiefer A.F."/>
            <person name="Nichols A."/>
            <person name="Cepeda A.J."/>
            <person name="Yan W."/>
            <person name="Fan B."/>
            <person name="Jiang Y."/>
            <person name="Adhikari A."/>
            <person name="Zheng C.-J."/>
            <person name="Schuster L."/>
            <person name="Cowan T.M."/>
            <person name="Smanski M.J."/>
            <person name="Chevrette M.G."/>
            <person name="De Carvalho L.P.S."/>
            <person name="Shen B."/>
        </authorList>
    </citation>
    <scope>NUCLEOTIDE SEQUENCE [LARGE SCALE GENOMIC DNA]</scope>
    <source>
        <strain evidence="3 4">NPDC020863</strain>
    </source>
</reference>
<feature type="region of interest" description="Disordered" evidence="1">
    <location>
        <begin position="150"/>
        <end position="170"/>
    </location>
</feature>
<dbReference type="PROSITE" id="PS51257">
    <property type="entry name" value="PROKAR_LIPOPROTEIN"/>
    <property type="match status" value="1"/>
</dbReference>
<dbReference type="EMBL" id="JBJDQH010000006">
    <property type="protein sequence ID" value="MFK4267139.1"/>
    <property type="molecule type" value="Genomic_DNA"/>
</dbReference>
<keyword evidence="4" id="KW-1185">Reference proteome</keyword>
<protein>
    <recommendedName>
        <fullName evidence="5">Lipoprotein</fullName>
    </recommendedName>
</protein>
<feature type="signal peptide" evidence="2">
    <location>
        <begin position="1"/>
        <end position="24"/>
    </location>
</feature>
<keyword evidence="2" id="KW-0732">Signal</keyword>